<reference evidence="1 2" key="1">
    <citation type="submission" date="2024-09" db="EMBL/GenBank/DDBJ databases">
        <authorList>
            <person name="Sun Q."/>
            <person name="Mori K."/>
        </authorList>
    </citation>
    <scope>NUCLEOTIDE SEQUENCE [LARGE SCALE GENOMIC DNA]</scope>
    <source>
        <strain evidence="1 2">JCM 3331</strain>
    </source>
</reference>
<dbReference type="Proteomes" id="UP001589710">
    <property type="component" value="Unassembled WGS sequence"/>
</dbReference>
<dbReference type="GO" id="GO:0008168">
    <property type="term" value="F:methyltransferase activity"/>
    <property type="evidence" value="ECO:0007669"/>
    <property type="project" value="UniProtKB-KW"/>
</dbReference>
<proteinExistence type="predicted"/>
<protein>
    <submittedName>
        <fullName evidence="1">SAM-dependent methyltransferase</fullName>
        <ecNumber evidence="1">2.1.1.-</ecNumber>
    </submittedName>
</protein>
<accession>A0ABV5RBQ9</accession>
<dbReference type="EC" id="2.1.1.-" evidence="1"/>
<comment type="caution">
    <text evidence="1">The sequence shown here is derived from an EMBL/GenBank/DDBJ whole genome shotgun (WGS) entry which is preliminary data.</text>
</comment>
<name>A0ABV5RBQ9_9ACTN</name>
<dbReference type="InterPro" id="IPR006764">
    <property type="entry name" value="SAM_dep_MeTrfase_SAV2177_type"/>
</dbReference>
<dbReference type="GO" id="GO:0032259">
    <property type="term" value="P:methylation"/>
    <property type="evidence" value="ECO:0007669"/>
    <property type="project" value="UniProtKB-KW"/>
</dbReference>
<dbReference type="Gene3D" id="3.40.50.150">
    <property type="entry name" value="Vaccinia Virus protein VP39"/>
    <property type="match status" value="1"/>
</dbReference>
<organism evidence="1 2">
    <name type="scientific">Streptomyces yanii</name>
    <dbReference type="NCBI Taxonomy" id="78510"/>
    <lineage>
        <taxon>Bacteria</taxon>
        <taxon>Bacillati</taxon>
        <taxon>Actinomycetota</taxon>
        <taxon>Actinomycetes</taxon>
        <taxon>Kitasatosporales</taxon>
        <taxon>Streptomycetaceae</taxon>
        <taxon>Streptomyces</taxon>
    </lineage>
</organism>
<gene>
    <name evidence="1" type="ORF">ACFFTL_24095</name>
</gene>
<evidence type="ECO:0000313" key="2">
    <source>
        <dbReference type="Proteomes" id="UP001589710"/>
    </source>
</evidence>
<dbReference type="EMBL" id="JBHMCG010000098">
    <property type="protein sequence ID" value="MFB9575288.1"/>
    <property type="molecule type" value="Genomic_DNA"/>
</dbReference>
<evidence type="ECO:0000313" key="1">
    <source>
        <dbReference type="EMBL" id="MFB9575288.1"/>
    </source>
</evidence>
<sequence length="58" mass="6400">MTAGPPTSRIDTGKPHPARVYDWLLGGEANCPATEWYREEPAPENERSGFCVGVARVR</sequence>
<keyword evidence="1" id="KW-0808">Transferase</keyword>
<keyword evidence="1" id="KW-0489">Methyltransferase</keyword>
<dbReference type="RefSeq" id="WP_386144320.1">
    <property type="nucleotide sequence ID" value="NZ_BAAAXD010000045.1"/>
</dbReference>
<keyword evidence="2" id="KW-1185">Reference proteome</keyword>
<dbReference type="InterPro" id="IPR029063">
    <property type="entry name" value="SAM-dependent_MTases_sf"/>
</dbReference>
<dbReference type="Pfam" id="PF04672">
    <property type="entry name" value="Methyltransf_19"/>
    <property type="match status" value="1"/>
</dbReference>